<sequence length="373" mass="42026">MTGLVQWVRDEVTYSQGYMQGRYVALPSSFSDLYGATVSKLTSLVSIPLPLLSMLALPIFGGSSTTISLGVFWLTWFGLVSSHSHLTIELYGTLAIRAFLFLLPALGFLAFDCVLPKLSRRMKARGREHLPLRLGRDKVLRIAGIAVGNVLLSVLLQTFLEILFSRVLHLRSLIKVSSTIPLPWSILRDILGGFVVRGVAHYVVHRYYLHTYDTVLKTWHITWQHSIEFPFSVVAAYDHPVNYLLAVWMPTILPAYLFRWHVLTWHLFTAITSLEDLFLYSGYAVLPSTIILAGMARRIEAHFESVQAGKDVGNFGRLGLLDLLVGSTCKDEDDVLDDINEETEKHNVKERAQGAVNSAMDGIERKQKARRRK</sequence>
<feature type="compositionally biased region" description="Basic and acidic residues" evidence="5">
    <location>
        <begin position="342"/>
        <end position="352"/>
    </location>
</feature>
<feature type="transmembrane region" description="Helical" evidence="6">
    <location>
        <begin position="241"/>
        <end position="258"/>
    </location>
</feature>
<dbReference type="EMBL" id="JABCIY010000067">
    <property type="protein sequence ID" value="KAF7193975.1"/>
    <property type="molecule type" value="Genomic_DNA"/>
</dbReference>
<feature type="region of interest" description="Disordered" evidence="5">
    <location>
        <begin position="342"/>
        <end position="373"/>
    </location>
</feature>
<feature type="transmembrane region" description="Helical" evidence="6">
    <location>
        <begin position="94"/>
        <end position="118"/>
    </location>
</feature>
<feature type="transmembrane region" description="Helical" evidence="6">
    <location>
        <begin position="139"/>
        <end position="160"/>
    </location>
</feature>
<accession>A0A8H6VJI2</accession>
<evidence type="ECO:0000259" key="7">
    <source>
        <dbReference type="Pfam" id="PF04116"/>
    </source>
</evidence>
<feature type="transmembrane region" description="Helical" evidence="6">
    <location>
        <begin position="278"/>
        <end position="296"/>
    </location>
</feature>
<dbReference type="AlphaFoldDB" id="A0A8H6VJI2"/>
<evidence type="ECO:0000256" key="1">
    <source>
        <dbReference type="ARBA" id="ARBA00004370"/>
    </source>
</evidence>
<reference evidence="8" key="1">
    <citation type="submission" date="2020-04" db="EMBL/GenBank/DDBJ databases">
        <title>Draft genome resource of the tomato pathogen Pseudocercospora fuligena.</title>
        <authorList>
            <person name="Zaccaron A."/>
        </authorList>
    </citation>
    <scope>NUCLEOTIDE SEQUENCE</scope>
    <source>
        <strain evidence="8">PF001</strain>
    </source>
</reference>
<feature type="domain" description="Fatty acid hydroxylase" evidence="7">
    <location>
        <begin position="192"/>
        <end position="326"/>
    </location>
</feature>
<comment type="caution">
    <text evidence="8">The sequence shown here is derived from an EMBL/GenBank/DDBJ whole genome shotgun (WGS) entry which is preliminary data.</text>
</comment>
<protein>
    <recommendedName>
        <fullName evidence="7">Fatty acid hydroxylase domain-containing protein</fullName>
    </recommendedName>
</protein>
<keyword evidence="2 6" id="KW-0812">Transmembrane</keyword>
<keyword evidence="4 6" id="KW-0472">Membrane</keyword>
<dbReference type="PANTHER" id="PTHR11863">
    <property type="entry name" value="STEROL DESATURASE"/>
    <property type="match status" value="1"/>
</dbReference>
<organism evidence="8 9">
    <name type="scientific">Pseudocercospora fuligena</name>
    <dbReference type="NCBI Taxonomy" id="685502"/>
    <lineage>
        <taxon>Eukaryota</taxon>
        <taxon>Fungi</taxon>
        <taxon>Dikarya</taxon>
        <taxon>Ascomycota</taxon>
        <taxon>Pezizomycotina</taxon>
        <taxon>Dothideomycetes</taxon>
        <taxon>Dothideomycetidae</taxon>
        <taxon>Mycosphaerellales</taxon>
        <taxon>Mycosphaerellaceae</taxon>
        <taxon>Pseudocercospora</taxon>
    </lineage>
</organism>
<dbReference type="GO" id="GO:0005506">
    <property type="term" value="F:iron ion binding"/>
    <property type="evidence" value="ECO:0007669"/>
    <property type="project" value="InterPro"/>
</dbReference>
<dbReference type="Proteomes" id="UP000660729">
    <property type="component" value="Unassembled WGS sequence"/>
</dbReference>
<evidence type="ECO:0000256" key="3">
    <source>
        <dbReference type="ARBA" id="ARBA00022989"/>
    </source>
</evidence>
<feature type="transmembrane region" description="Helical" evidence="6">
    <location>
        <begin position="49"/>
        <end position="74"/>
    </location>
</feature>
<comment type="subcellular location">
    <subcellularLocation>
        <location evidence="1">Membrane</location>
    </subcellularLocation>
</comment>
<proteinExistence type="predicted"/>
<feature type="transmembrane region" description="Helical" evidence="6">
    <location>
        <begin position="180"/>
        <end position="200"/>
    </location>
</feature>
<dbReference type="GO" id="GO:0008610">
    <property type="term" value="P:lipid biosynthetic process"/>
    <property type="evidence" value="ECO:0007669"/>
    <property type="project" value="InterPro"/>
</dbReference>
<gene>
    <name evidence="8" type="ORF">HII31_04657</name>
</gene>
<evidence type="ECO:0000256" key="6">
    <source>
        <dbReference type="SAM" id="Phobius"/>
    </source>
</evidence>
<evidence type="ECO:0000256" key="2">
    <source>
        <dbReference type="ARBA" id="ARBA00022692"/>
    </source>
</evidence>
<dbReference type="InterPro" id="IPR006694">
    <property type="entry name" value="Fatty_acid_hydroxylase"/>
</dbReference>
<evidence type="ECO:0000313" key="8">
    <source>
        <dbReference type="EMBL" id="KAF7193975.1"/>
    </source>
</evidence>
<dbReference type="GO" id="GO:0016020">
    <property type="term" value="C:membrane"/>
    <property type="evidence" value="ECO:0007669"/>
    <property type="project" value="UniProtKB-SubCell"/>
</dbReference>
<evidence type="ECO:0000256" key="5">
    <source>
        <dbReference type="SAM" id="MobiDB-lite"/>
    </source>
</evidence>
<dbReference type="OrthoDB" id="408954at2759"/>
<evidence type="ECO:0000313" key="9">
    <source>
        <dbReference type="Proteomes" id="UP000660729"/>
    </source>
</evidence>
<keyword evidence="3 6" id="KW-1133">Transmembrane helix</keyword>
<evidence type="ECO:0000256" key="4">
    <source>
        <dbReference type="ARBA" id="ARBA00023136"/>
    </source>
</evidence>
<dbReference type="Pfam" id="PF04116">
    <property type="entry name" value="FA_hydroxylase"/>
    <property type="match status" value="1"/>
</dbReference>
<keyword evidence="9" id="KW-1185">Reference proteome</keyword>
<dbReference type="GO" id="GO:0016491">
    <property type="term" value="F:oxidoreductase activity"/>
    <property type="evidence" value="ECO:0007669"/>
    <property type="project" value="InterPro"/>
</dbReference>
<dbReference type="InterPro" id="IPR050307">
    <property type="entry name" value="Sterol_Desaturase_Related"/>
</dbReference>
<name>A0A8H6VJI2_9PEZI</name>